<dbReference type="PROSITE" id="PS51371">
    <property type="entry name" value="CBS"/>
    <property type="match status" value="2"/>
</dbReference>
<dbReference type="Pfam" id="PF00571">
    <property type="entry name" value="CBS"/>
    <property type="match status" value="2"/>
</dbReference>
<dbReference type="InterPro" id="IPR046342">
    <property type="entry name" value="CBS_dom_sf"/>
</dbReference>
<feature type="domain" description="CBS" evidence="3">
    <location>
        <begin position="7"/>
        <end position="65"/>
    </location>
</feature>
<dbReference type="AlphaFoldDB" id="A0A371NDN7"/>
<reference evidence="4 5" key="1">
    <citation type="submission" date="2018-07" db="EMBL/GenBank/DDBJ databases">
        <title>Genomic Encyclopedia of Type Strains, Phase IV (KMG-IV): sequencing the most valuable type-strain genomes for metagenomic binning, comparative biology and taxonomic classification.</title>
        <authorList>
            <person name="Goeker M."/>
        </authorList>
    </citation>
    <scope>NUCLEOTIDE SEQUENCE [LARGE SCALE GENOMIC DNA]</scope>
    <source>
        <strain evidence="4 5">DSM 7466</strain>
    </source>
</reference>
<dbReference type="SUPFAM" id="SSF54631">
    <property type="entry name" value="CBS-domain pair"/>
    <property type="match status" value="1"/>
</dbReference>
<dbReference type="PANTHER" id="PTHR43080:SF2">
    <property type="entry name" value="CBS DOMAIN-CONTAINING PROTEIN"/>
    <property type="match status" value="1"/>
</dbReference>
<evidence type="ECO:0000313" key="5">
    <source>
        <dbReference type="Proteomes" id="UP000256864"/>
    </source>
</evidence>
<gene>
    <name evidence="4" type="ORF">C7452_0641</name>
</gene>
<proteinExistence type="predicted"/>
<dbReference type="InterPro" id="IPR000644">
    <property type="entry name" value="CBS_dom"/>
</dbReference>
<feature type="domain" description="CBS" evidence="3">
    <location>
        <begin position="77"/>
        <end position="134"/>
    </location>
</feature>
<organism evidence="4 5">
    <name type="scientific">Methanothermobacter defluvii</name>
    <dbReference type="NCBI Taxonomy" id="49339"/>
    <lineage>
        <taxon>Archaea</taxon>
        <taxon>Methanobacteriati</taxon>
        <taxon>Methanobacteriota</taxon>
        <taxon>Methanomada group</taxon>
        <taxon>Methanobacteria</taxon>
        <taxon>Methanobacteriales</taxon>
        <taxon>Methanobacteriaceae</taxon>
        <taxon>Methanothermobacter</taxon>
    </lineage>
</organism>
<sequence length="134" mass="14858">MKVKEAMNPEIITVSPETRPLEAFEKMYKHGVRRLFVLEDDGKPVGVVSYTDLIGVLGTIKPDSEHPERDLKVRDIMVDEVITISADDNIEDAANLMLRADISGLLVMDDERPVGVITKTDICRLVAAEILVPS</sequence>
<dbReference type="EMBL" id="QREL01000001">
    <property type="protein sequence ID" value="REE28621.1"/>
    <property type="molecule type" value="Genomic_DNA"/>
</dbReference>
<dbReference type="SMART" id="SM00116">
    <property type="entry name" value="CBS"/>
    <property type="match status" value="2"/>
</dbReference>
<comment type="caution">
    <text evidence="4">The sequence shown here is derived from an EMBL/GenBank/DDBJ whole genome shotgun (WGS) entry which is preliminary data.</text>
</comment>
<dbReference type="Proteomes" id="UP000256864">
    <property type="component" value="Unassembled WGS sequence"/>
</dbReference>
<evidence type="ECO:0000256" key="1">
    <source>
        <dbReference type="ARBA" id="ARBA00023122"/>
    </source>
</evidence>
<evidence type="ECO:0000259" key="3">
    <source>
        <dbReference type="PROSITE" id="PS51371"/>
    </source>
</evidence>
<dbReference type="Gene3D" id="3.10.580.10">
    <property type="entry name" value="CBS-domain"/>
    <property type="match status" value="1"/>
</dbReference>
<protein>
    <submittedName>
        <fullName evidence="4">CBS domain protein</fullName>
    </submittedName>
</protein>
<keyword evidence="1 2" id="KW-0129">CBS domain</keyword>
<keyword evidence="5" id="KW-1185">Reference proteome</keyword>
<accession>A0A371NDN7</accession>
<dbReference type="InterPro" id="IPR051257">
    <property type="entry name" value="Diverse_CBS-Domain"/>
</dbReference>
<dbReference type="PANTHER" id="PTHR43080">
    <property type="entry name" value="CBS DOMAIN-CONTAINING PROTEIN CBSX3, MITOCHONDRIAL"/>
    <property type="match status" value="1"/>
</dbReference>
<dbReference type="RefSeq" id="WP_010876379.1">
    <property type="nucleotide sequence ID" value="NZ_QREL01000001.1"/>
</dbReference>
<name>A0A371NDN7_9EURY</name>
<evidence type="ECO:0000313" key="4">
    <source>
        <dbReference type="EMBL" id="REE28621.1"/>
    </source>
</evidence>
<dbReference type="GeneID" id="82297192"/>
<evidence type="ECO:0000256" key="2">
    <source>
        <dbReference type="PROSITE-ProRule" id="PRU00703"/>
    </source>
</evidence>